<organism evidence="3 4">
    <name type="scientific">Trichobilharzia regenti</name>
    <name type="common">Nasal bird schistosome</name>
    <dbReference type="NCBI Taxonomy" id="157069"/>
    <lineage>
        <taxon>Eukaryota</taxon>
        <taxon>Metazoa</taxon>
        <taxon>Spiralia</taxon>
        <taxon>Lophotrochozoa</taxon>
        <taxon>Platyhelminthes</taxon>
        <taxon>Trematoda</taxon>
        <taxon>Digenea</taxon>
        <taxon>Strigeidida</taxon>
        <taxon>Schistosomatoidea</taxon>
        <taxon>Schistosomatidae</taxon>
        <taxon>Trichobilharzia</taxon>
    </lineage>
</organism>
<sequence>MYENVQKESNTSYRVDSSKKDPSGADDYKFVKFKCTFGSHRAPRGAGFRNRGFKSTSCQSIILVQRKSNVYMITKYKTVHNHPCTASFMSTDVSRRRLSSQEMAVIQPFIERNTDFHEIMDLAHEKFGKALLYNDIKNMRAKINKRKSYQNKWCSRIEIGSFEELLHRLRQTGPVKVFQDNAGFVSKIIFARNDMIDVYHKFPEVVGIDCTYKTNKMG</sequence>
<protein>
    <recommendedName>
        <fullName evidence="2">ZSWIM1/3 RNaseH-like domain-containing protein</fullName>
    </recommendedName>
</protein>
<dbReference type="InterPro" id="IPR052579">
    <property type="entry name" value="Zinc_finger_SWIM"/>
</dbReference>
<dbReference type="Proteomes" id="UP000050795">
    <property type="component" value="Unassembled WGS sequence"/>
</dbReference>
<reference evidence="4" key="2">
    <citation type="submission" date="2023-11" db="UniProtKB">
        <authorList>
            <consortium name="WormBaseParasite"/>
        </authorList>
    </citation>
    <scope>IDENTIFICATION</scope>
</reference>
<reference evidence="3" key="1">
    <citation type="submission" date="2022-06" db="EMBL/GenBank/DDBJ databases">
        <authorList>
            <person name="Berger JAMES D."/>
            <person name="Berger JAMES D."/>
        </authorList>
    </citation>
    <scope>NUCLEOTIDE SEQUENCE [LARGE SCALE GENOMIC DNA]</scope>
</reference>
<feature type="region of interest" description="Disordered" evidence="1">
    <location>
        <begin position="1"/>
        <end position="22"/>
    </location>
</feature>
<dbReference type="PANTHER" id="PTHR31569:SF4">
    <property type="entry name" value="SWIM-TYPE DOMAIN-CONTAINING PROTEIN"/>
    <property type="match status" value="1"/>
</dbReference>
<dbReference type="PANTHER" id="PTHR31569">
    <property type="entry name" value="SWIM-TYPE DOMAIN-CONTAINING PROTEIN"/>
    <property type="match status" value="1"/>
</dbReference>
<evidence type="ECO:0000256" key="1">
    <source>
        <dbReference type="SAM" id="MobiDB-lite"/>
    </source>
</evidence>
<evidence type="ECO:0000313" key="4">
    <source>
        <dbReference type="WBParaSite" id="TREG1_59630.5"/>
    </source>
</evidence>
<feature type="domain" description="ZSWIM1/3 RNaseH-like" evidence="2">
    <location>
        <begin position="175"/>
        <end position="217"/>
    </location>
</feature>
<evidence type="ECO:0000259" key="2">
    <source>
        <dbReference type="Pfam" id="PF21056"/>
    </source>
</evidence>
<accession>A0AA85K159</accession>
<dbReference type="InterPro" id="IPR048324">
    <property type="entry name" value="ZSWIM1-3_RNaseH-like"/>
</dbReference>
<proteinExistence type="predicted"/>
<keyword evidence="3" id="KW-1185">Reference proteome</keyword>
<name>A0AA85K159_TRIRE</name>
<dbReference type="Pfam" id="PF21056">
    <property type="entry name" value="ZSWIM1-3_RNaseH-like"/>
    <property type="match status" value="1"/>
</dbReference>
<dbReference type="AlphaFoldDB" id="A0AA85K159"/>
<dbReference type="WBParaSite" id="TREG1_59630.5">
    <property type="protein sequence ID" value="TREG1_59630.5"/>
    <property type="gene ID" value="TREG1_59630"/>
</dbReference>
<evidence type="ECO:0000313" key="3">
    <source>
        <dbReference type="Proteomes" id="UP000050795"/>
    </source>
</evidence>